<dbReference type="EMBL" id="LT841305">
    <property type="protein sequence ID" value="SMH64641.1"/>
    <property type="molecule type" value="Genomic_DNA"/>
</dbReference>
<reference evidence="2" key="2">
    <citation type="submission" date="2014-07" db="EMBL/GenBank/DDBJ databases">
        <title>Initial genome analysis of the psychrotolerant acidophile Acidithiobacillus ferrivorans CF27: insights into iron and sulfur oxidation pathways and into biofilm formation.</title>
        <authorList>
            <person name="Talla E."/>
            <person name="Hedrich S."/>
            <person name="Mangenot S."/>
            <person name="Ji B."/>
            <person name="Johnson D.B."/>
            <person name="Barbe V."/>
            <person name="Bonnefoy V."/>
        </authorList>
    </citation>
    <scope>NUCLEOTIDE SEQUENCE [LARGE SCALE GENOMIC DNA]</scope>
    <source>
        <strain evidence="2">CF27</strain>
    </source>
</reference>
<evidence type="ECO:0000313" key="4">
    <source>
        <dbReference type="Proteomes" id="UP000193925"/>
    </source>
</evidence>
<accession>A0A060UQA5</accession>
<evidence type="ECO:0000313" key="3">
    <source>
        <dbReference type="EMBL" id="SMH64641.1"/>
    </source>
</evidence>
<name>A0A060UQA5_9PROT</name>
<dbReference type="Proteomes" id="UP000193925">
    <property type="component" value="Chromosome AFERRI"/>
</dbReference>
<dbReference type="AlphaFoldDB" id="A0A060UQA5"/>
<keyword evidence="4" id="KW-1185">Reference proteome</keyword>
<reference evidence="3 4" key="3">
    <citation type="submission" date="2017-03" db="EMBL/GenBank/DDBJ databases">
        <authorList>
            <person name="Regsiter A."/>
            <person name="William W."/>
        </authorList>
    </citation>
    <scope>NUCLEOTIDE SEQUENCE [LARGE SCALE GENOMIC DNA]</scope>
    <source>
        <strain evidence="3">PRJEB5721</strain>
    </source>
</reference>
<sequence length="378" mass="40310">MGGLFGNDEAGVSPVGDQALARSIPSAKGDALFPVDTLSQDLHTATGATPSQGATLVALFPDDAADQSTLAVGTTSAQKAHVTALPLDGMPTVDQQKPFVSTSVPAPLLLNDSPTAPQATPKPVINLTTIAPEVVPAPQRIIVSAPQPQEIFQEPEDPLVHKALQHAQEKYPDGFEHRKRMLKARFETLLPLDFDRISAFSAGTLPHVQVVMREVSESSQNLSALSVPTAIQEITTAARDAAGGSTASHGLGGLLKRVEQSVRRFDPDAAQNTLMRLYGGVKSIHSRLAGIGDLARETLADIQMDVMVMGVMAYMAESTPFAQQTLRRHDLLLTTGQELQLAQKQLEALKAQTENALMQIEEVRTVTLPSLGFLGAIR</sequence>
<evidence type="ECO:0000256" key="1">
    <source>
        <dbReference type="SAM" id="Coils"/>
    </source>
</evidence>
<proteinExistence type="predicted"/>
<dbReference type="EMBL" id="CCCS020000035">
    <property type="protein sequence ID" value="CDQ10610.1"/>
    <property type="molecule type" value="Genomic_DNA"/>
</dbReference>
<protein>
    <submittedName>
        <fullName evidence="2">Uncharacterized protein</fullName>
    </submittedName>
</protein>
<reference evidence="2" key="1">
    <citation type="submission" date="2014-03" db="EMBL/GenBank/DDBJ databases">
        <authorList>
            <person name="Genoscope - CEA"/>
        </authorList>
    </citation>
    <scope>NUCLEOTIDE SEQUENCE [LARGE SCALE GENOMIC DNA]</scope>
    <source>
        <strain evidence="2">CF27</strain>
    </source>
</reference>
<feature type="coiled-coil region" evidence="1">
    <location>
        <begin position="332"/>
        <end position="366"/>
    </location>
</feature>
<keyword evidence="1" id="KW-0175">Coiled coil</keyword>
<organism evidence="2">
    <name type="scientific">Acidithiobacillus ferrivorans</name>
    <dbReference type="NCBI Taxonomy" id="160808"/>
    <lineage>
        <taxon>Bacteria</taxon>
        <taxon>Pseudomonadati</taxon>
        <taxon>Pseudomonadota</taxon>
        <taxon>Acidithiobacillia</taxon>
        <taxon>Acidithiobacillales</taxon>
        <taxon>Acidithiobacillaceae</taxon>
        <taxon>Acidithiobacillus</taxon>
    </lineage>
</organism>
<evidence type="ECO:0000313" key="2">
    <source>
        <dbReference type="EMBL" id="CDQ10610.1"/>
    </source>
</evidence>
<dbReference type="RefSeq" id="WP_035193164.1">
    <property type="nucleotide sequence ID" value="NZ_CCCS020000035.1"/>
</dbReference>
<gene>
    <name evidence="3" type="ORF">AFERRI_10675</name>
    <name evidence="2" type="ORF">AFERRI_400391</name>
</gene>